<comment type="subcellular location">
    <subcellularLocation>
        <location evidence="1">Membrane</location>
        <topology evidence="1">Multi-pass membrane protein</topology>
    </subcellularLocation>
</comment>
<feature type="transmembrane region" description="Helical" evidence="6">
    <location>
        <begin position="54"/>
        <end position="78"/>
    </location>
</feature>
<dbReference type="AlphaFoldDB" id="A0A4R3KF27"/>
<sequence>MGAALAFSIMNMLVKELSFSMGSGEIVFGRSIIGIIILLLIMKKFNIKFSNRDISALVFRGAAGGLSMFLIFIAISGMHLGDVAILQQLSAIFVLFLSAVWLKEKIPAKAIPPLVVIILGTVLLLRPWEYNSFSIYAVFAIMAAFLAAMAYVTINRLFKNGGHNSWEIVFYFLLCSTFIGMAAMLKNFHYPNNHEMILLVAIGLFSLLAQALMTQAYGLTSAVFVSFVLYLGVFFNALWGYLFFDEIMHALSITGGVLIIGGSILLTITKNKLRKKRIDVIKKE</sequence>
<feature type="transmembrane region" description="Helical" evidence="6">
    <location>
        <begin position="134"/>
        <end position="154"/>
    </location>
</feature>
<keyword evidence="5 6" id="KW-0472">Membrane</keyword>
<gene>
    <name evidence="8" type="ORF">EDC37_10158</name>
</gene>
<protein>
    <submittedName>
        <fullName evidence="8">Putative membrane protein</fullName>
    </submittedName>
</protein>
<keyword evidence="3 6" id="KW-0812">Transmembrane</keyword>
<feature type="transmembrane region" description="Helical" evidence="6">
    <location>
        <begin position="84"/>
        <end position="103"/>
    </location>
</feature>
<comment type="caution">
    <text evidence="8">The sequence shown here is derived from an EMBL/GenBank/DDBJ whole genome shotgun (WGS) entry which is preliminary data.</text>
</comment>
<dbReference type="GO" id="GO:0016020">
    <property type="term" value="C:membrane"/>
    <property type="evidence" value="ECO:0007669"/>
    <property type="project" value="UniProtKB-SubCell"/>
</dbReference>
<evidence type="ECO:0000256" key="1">
    <source>
        <dbReference type="ARBA" id="ARBA00004141"/>
    </source>
</evidence>
<keyword evidence="4 6" id="KW-1133">Transmembrane helix</keyword>
<keyword evidence="9" id="KW-1185">Reference proteome</keyword>
<organism evidence="8 9">
    <name type="scientific">Pectinatus cerevisiiphilus</name>
    <dbReference type="NCBI Taxonomy" id="86956"/>
    <lineage>
        <taxon>Bacteria</taxon>
        <taxon>Bacillati</taxon>
        <taxon>Bacillota</taxon>
        <taxon>Negativicutes</taxon>
        <taxon>Selenomonadales</taxon>
        <taxon>Selenomonadaceae</taxon>
        <taxon>Pectinatus</taxon>
    </lineage>
</organism>
<feature type="transmembrane region" description="Helical" evidence="6">
    <location>
        <begin position="20"/>
        <end position="42"/>
    </location>
</feature>
<evidence type="ECO:0000259" key="7">
    <source>
        <dbReference type="Pfam" id="PF00892"/>
    </source>
</evidence>
<dbReference type="EMBL" id="SMAA01000001">
    <property type="protein sequence ID" value="TCS81887.1"/>
    <property type="molecule type" value="Genomic_DNA"/>
</dbReference>
<dbReference type="PANTHER" id="PTHR22911:SF6">
    <property type="entry name" value="SOLUTE CARRIER FAMILY 35 MEMBER G1"/>
    <property type="match status" value="1"/>
</dbReference>
<evidence type="ECO:0000256" key="3">
    <source>
        <dbReference type="ARBA" id="ARBA00022692"/>
    </source>
</evidence>
<evidence type="ECO:0000313" key="8">
    <source>
        <dbReference type="EMBL" id="TCS81887.1"/>
    </source>
</evidence>
<feature type="transmembrane region" description="Helical" evidence="6">
    <location>
        <begin position="166"/>
        <end position="184"/>
    </location>
</feature>
<evidence type="ECO:0000256" key="6">
    <source>
        <dbReference type="SAM" id="Phobius"/>
    </source>
</evidence>
<feature type="domain" description="EamA" evidence="7">
    <location>
        <begin position="136"/>
        <end position="267"/>
    </location>
</feature>
<feature type="transmembrane region" description="Helical" evidence="6">
    <location>
        <begin position="196"/>
        <end position="214"/>
    </location>
</feature>
<evidence type="ECO:0000256" key="4">
    <source>
        <dbReference type="ARBA" id="ARBA00022989"/>
    </source>
</evidence>
<evidence type="ECO:0000313" key="9">
    <source>
        <dbReference type="Proteomes" id="UP000295188"/>
    </source>
</evidence>
<evidence type="ECO:0000256" key="5">
    <source>
        <dbReference type="ARBA" id="ARBA00023136"/>
    </source>
</evidence>
<feature type="domain" description="EamA" evidence="7">
    <location>
        <begin position="2"/>
        <end position="125"/>
    </location>
</feature>
<dbReference type="Proteomes" id="UP000295188">
    <property type="component" value="Unassembled WGS sequence"/>
</dbReference>
<dbReference type="Gene3D" id="1.10.3730.20">
    <property type="match status" value="1"/>
</dbReference>
<dbReference type="PANTHER" id="PTHR22911">
    <property type="entry name" value="ACYL-MALONYL CONDENSING ENZYME-RELATED"/>
    <property type="match status" value="1"/>
</dbReference>
<comment type="similarity">
    <text evidence="2">Belongs to the EamA transporter family.</text>
</comment>
<name>A0A4R3KF27_9FIRM</name>
<dbReference type="InterPro" id="IPR000620">
    <property type="entry name" value="EamA_dom"/>
</dbReference>
<evidence type="ECO:0000256" key="2">
    <source>
        <dbReference type="ARBA" id="ARBA00007362"/>
    </source>
</evidence>
<dbReference type="SUPFAM" id="SSF103481">
    <property type="entry name" value="Multidrug resistance efflux transporter EmrE"/>
    <property type="match status" value="2"/>
</dbReference>
<proteinExistence type="inferred from homology"/>
<feature type="transmembrane region" description="Helical" evidence="6">
    <location>
        <begin position="221"/>
        <end position="241"/>
    </location>
</feature>
<dbReference type="Pfam" id="PF00892">
    <property type="entry name" value="EamA"/>
    <property type="match status" value="2"/>
</dbReference>
<reference evidence="8 9" key="1">
    <citation type="submission" date="2019-03" db="EMBL/GenBank/DDBJ databases">
        <title>Genomic Encyclopedia of Type Strains, Phase IV (KMG-IV): sequencing the most valuable type-strain genomes for metagenomic binning, comparative biology and taxonomic classification.</title>
        <authorList>
            <person name="Goeker M."/>
        </authorList>
    </citation>
    <scope>NUCLEOTIDE SEQUENCE [LARGE SCALE GENOMIC DNA]</scope>
    <source>
        <strain evidence="8 9">DSM 20467</strain>
    </source>
</reference>
<accession>A0A4R3KF27</accession>
<feature type="transmembrane region" description="Helical" evidence="6">
    <location>
        <begin position="247"/>
        <end position="268"/>
    </location>
</feature>
<feature type="transmembrane region" description="Helical" evidence="6">
    <location>
        <begin position="110"/>
        <end position="128"/>
    </location>
</feature>
<dbReference type="InterPro" id="IPR037185">
    <property type="entry name" value="EmrE-like"/>
</dbReference>